<name>A0ABN9X0V6_9DINO</name>
<proteinExistence type="predicted"/>
<gene>
    <name evidence="1" type="ORF">PCOR1329_LOCUS71326</name>
</gene>
<dbReference type="EMBL" id="CAUYUJ010019463">
    <property type="protein sequence ID" value="CAK0891348.1"/>
    <property type="molecule type" value="Genomic_DNA"/>
</dbReference>
<reference evidence="1" key="1">
    <citation type="submission" date="2023-10" db="EMBL/GenBank/DDBJ databases">
        <authorList>
            <person name="Chen Y."/>
            <person name="Shah S."/>
            <person name="Dougan E. K."/>
            <person name="Thang M."/>
            <person name="Chan C."/>
        </authorList>
    </citation>
    <scope>NUCLEOTIDE SEQUENCE [LARGE SCALE GENOMIC DNA]</scope>
</reference>
<protein>
    <submittedName>
        <fullName evidence="1">Uncharacterized protein</fullName>
    </submittedName>
</protein>
<evidence type="ECO:0000313" key="2">
    <source>
        <dbReference type="Proteomes" id="UP001189429"/>
    </source>
</evidence>
<sequence length="212" mass="22815">MCPPKSSGSMALPVPRWGVERAAEEDVGSGGVKRQLIAAGAKATTRKEKVDKMAVLLGVLALTQVAEVRDLIGASHCAAILDADHAIAMAMAQAGKGCHAAAEDLKGDPKGEADLLGPPFLRVFKELVRAARGLATVGEDRESVLGMFWEEVILQKPLMEVVEQARHCRCRLTRRKKDVSNKVRIALCSCSQWMELERAALSALRVSSAECK</sequence>
<accession>A0ABN9X0V6</accession>
<keyword evidence="2" id="KW-1185">Reference proteome</keyword>
<organism evidence="1 2">
    <name type="scientific">Prorocentrum cordatum</name>
    <dbReference type="NCBI Taxonomy" id="2364126"/>
    <lineage>
        <taxon>Eukaryota</taxon>
        <taxon>Sar</taxon>
        <taxon>Alveolata</taxon>
        <taxon>Dinophyceae</taxon>
        <taxon>Prorocentrales</taxon>
        <taxon>Prorocentraceae</taxon>
        <taxon>Prorocentrum</taxon>
    </lineage>
</organism>
<evidence type="ECO:0000313" key="1">
    <source>
        <dbReference type="EMBL" id="CAK0891348.1"/>
    </source>
</evidence>
<comment type="caution">
    <text evidence="1">The sequence shown here is derived from an EMBL/GenBank/DDBJ whole genome shotgun (WGS) entry which is preliminary data.</text>
</comment>
<dbReference type="Proteomes" id="UP001189429">
    <property type="component" value="Unassembled WGS sequence"/>
</dbReference>